<accession>A0ABR9EF04</accession>
<comment type="caution">
    <text evidence="1">The sequence shown here is derived from an EMBL/GenBank/DDBJ whole genome shotgun (WGS) entry which is preliminary data.</text>
</comment>
<reference evidence="1 2" key="1">
    <citation type="submission" date="2015-03" db="EMBL/GenBank/DDBJ databases">
        <title>Genome sequence of Pseudoalteromonas aurantia.</title>
        <authorList>
            <person name="Xie B.-B."/>
            <person name="Rong J.-C."/>
            <person name="Qin Q.-L."/>
            <person name="Zhang Y.-Z."/>
        </authorList>
    </citation>
    <scope>NUCLEOTIDE SEQUENCE [LARGE SCALE GENOMIC DNA]</scope>
    <source>
        <strain evidence="1 2">208</strain>
    </source>
</reference>
<dbReference type="EMBL" id="AQGV01000012">
    <property type="protein sequence ID" value="MBE0368974.1"/>
    <property type="molecule type" value="Genomic_DNA"/>
</dbReference>
<gene>
    <name evidence="1" type="ORF">PAUR_a2724</name>
</gene>
<sequence>MIEERAMGTYAYFHWPMTVNKMNQSGAYCWIIMLNHSYTYD</sequence>
<dbReference type="Proteomes" id="UP000615755">
    <property type="component" value="Unassembled WGS sequence"/>
</dbReference>
<organism evidence="1 2">
    <name type="scientific">Pseudoalteromonas aurantia 208</name>
    <dbReference type="NCBI Taxonomy" id="1314867"/>
    <lineage>
        <taxon>Bacteria</taxon>
        <taxon>Pseudomonadati</taxon>
        <taxon>Pseudomonadota</taxon>
        <taxon>Gammaproteobacteria</taxon>
        <taxon>Alteromonadales</taxon>
        <taxon>Pseudoalteromonadaceae</taxon>
        <taxon>Pseudoalteromonas</taxon>
    </lineage>
</organism>
<evidence type="ECO:0000313" key="1">
    <source>
        <dbReference type="EMBL" id="MBE0368974.1"/>
    </source>
</evidence>
<proteinExistence type="predicted"/>
<keyword evidence="2" id="KW-1185">Reference proteome</keyword>
<protein>
    <submittedName>
        <fullName evidence="1">Uncharacterized protein</fullName>
    </submittedName>
</protein>
<evidence type="ECO:0000313" key="2">
    <source>
        <dbReference type="Proteomes" id="UP000615755"/>
    </source>
</evidence>
<name>A0ABR9EF04_9GAMM</name>